<protein>
    <recommendedName>
        <fullName evidence="2">Heterokaryon incompatibility domain-containing protein</fullName>
    </recommendedName>
</protein>
<feature type="region of interest" description="Disordered" evidence="1">
    <location>
        <begin position="344"/>
        <end position="380"/>
    </location>
</feature>
<dbReference type="PANTHER" id="PTHR33112">
    <property type="entry name" value="DOMAIN PROTEIN, PUTATIVE-RELATED"/>
    <property type="match status" value="1"/>
</dbReference>
<feature type="region of interest" description="Disordered" evidence="1">
    <location>
        <begin position="260"/>
        <end position="330"/>
    </location>
</feature>
<comment type="caution">
    <text evidence="3">The sequence shown here is derived from an EMBL/GenBank/DDBJ whole genome shotgun (WGS) entry which is preliminary data.</text>
</comment>
<evidence type="ECO:0000259" key="2">
    <source>
        <dbReference type="Pfam" id="PF06985"/>
    </source>
</evidence>
<dbReference type="AlphaFoldDB" id="A0A370TYA0"/>
<dbReference type="OrthoDB" id="5362512at2759"/>
<evidence type="ECO:0000313" key="4">
    <source>
        <dbReference type="Proteomes" id="UP000254866"/>
    </source>
</evidence>
<feature type="domain" description="Heterokaryon incompatibility" evidence="2">
    <location>
        <begin position="443"/>
        <end position="589"/>
    </location>
</feature>
<dbReference type="GeneID" id="43593333"/>
<dbReference type="Proteomes" id="UP000254866">
    <property type="component" value="Unassembled WGS sequence"/>
</dbReference>
<evidence type="ECO:0000313" key="3">
    <source>
        <dbReference type="EMBL" id="RDL40505.1"/>
    </source>
</evidence>
<feature type="compositionally biased region" description="Basic and acidic residues" evidence="1">
    <location>
        <begin position="280"/>
        <end position="289"/>
    </location>
</feature>
<proteinExistence type="predicted"/>
<dbReference type="PANTHER" id="PTHR33112:SF16">
    <property type="entry name" value="HETEROKARYON INCOMPATIBILITY DOMAIN-CONTAINING PROTEIN"/>
    <property type="match status" value="1"/>
</dbReference>
<dbReference type="EMBL" id="NPIC01000001">
    <property type="protein sequence ID" value="RDL40505.1"/>
    <property type="molecule type" value="Genomic_DNA"/>
</dbReference>
<feature type="region of interest" description="Disordered" evidence="1">
    <location>
        <begin position="213"/>
        <end position="248"/>
    </location>
</feature>
<feature type="compositionally biased region" description="Polar residues" evidence="1">
    <location>
        <begin position="344"/>
        <end position="358"/>
    </location>
</feature>
<dbReference type="RefSeq" id="XP_031873161.1">
    <property type="nucleotide sequence ID" value="XM_032009107.1"/>
</dbReference>
<sequence length="913" mass="103609">MLCTVCDNITLESLNRPHGYKHMPSFHALQASADGGLCSVCDILWKAVDADRVQESKDRQENGDDEEEDDVLLMDFPVRLTVDGMIWGNKEKAIEKFKNSESRWHKSGATWQLYNLQTAKAPAVLFACSLQPDDFELGLKLRTRGSVSLYREPRIDIFTHDPYAGRRVQSQANSAACFKLIAHWMTVCLTKHTHCQRAVCPYSWTEYSDEWARSPSNNSLRSDSEQSDSHPVVESPENSSLDVAEPVDSLKYENDECELYAASPKRDRPMPPGPFNELGSKYDKSENHEVSGTQIPSQRPPKRARLSSPGPVTPSGSSSEVSTPRFGSDPAIVTSNLKQLQEATAAQLNHTRSLTKRSPLSRGVLNRTMHAPRRGNSYGPIDDGNNKLYFRSEELLGLQENPWNYYGVELPSKPIPLLPTRYIYVDCNPPQLCVAETDARGFYIALSHCWGKTRPLVTTTYTLADHQKGIPLKEMPQTFQDAVIITRELGIEYLWIDSLCILQDSKDDWEKESANMASVYGNAFLTISASASESPEQGIFRPRTIPPGPPVELRCNDSDYEPIYIDYKQENTPFQERQPTDSRAWCFQEMTLSPRVLVYGNEMLGWLCDSSMDVEHGYVVEQYENPDPPLLAPRLNAMPAKNPLEHLGYPFTLYHYSRERERVVGRWASMVNAFTKRKLTYESDRLTALSGIVKEIQLQTGDEYLAGLWRQDLTHDLLWEVDTFFATKDSTWHRPAKYRAPSWSWAAIEGPIRMDLRPSELDKAHGDVNPPAGDVRVLEAKTTPIGQNPYGEVSGGYLKLSTRLWKVVLRPFQNNKSVNPKYWLQPNKWKDGRIMHRQRDVHTPEGERIGRCVLDMPDERDWDATELWWVKVDVRESGVLVMKDCKGDAFARVGTVCRAGVLPETEIVEILLV</sequence>
<dbReference type="Pfam" id="PF06985">
    <property type="entry name" value="HET"/>
    <property type="match status" value="1"/>
</dbReference>
<evidence type="ECO:0000256" key="1">
    <source>
        <dbReference type="SAM" id="MobiDB-lite"/>
    </source>
</evidence>
<feature type="compositionally biased region" description="Low complexity" evidence="1">
    <location>
        <begin position="307"/>
        <end position="324"/>
    </location>
</feature>
<dbReference type="InterPro" id="IPR010730">
    <property type="entry name" value="HET"/>
</dbReference>
<name>A0A370TYA0_9HELO</name>
<keyword evidence="4" id="KW-1185">Reference proteome</keyword>
<gene>
    <name evidence="3" type="ORF">BP5553_00484</name>
</gene>
<organism evidence="3 4">
    <name type="scientific">Venustampulla echinocandica</name>
    <dbReference type="NCBI Taxonomy" id="2656787"/>
    <lineage>
        <taxon>Eukaryota</taxon>
        <taxon>Fungi</taxon>
        <taxon>Dikarya</taxon>
        <taxon>Ascomycota</taxon>
        <taxon>Pezizomycotina</taxon>
        <taxon>Leotiomycetes</taxon>
        <taxon>Helotiales</taxon>
        <taxon>Pleuroascaceae</taxon>
        <taxon>Venustampulla</taxon>
    </lineage>
</organism>
<dbReference type="STRING" id="2656787.A0A370TYA0"/>
<reference evidence="3 4" key="1">
    <citation type="journal article" date="2018" name="IMA Fungus">
        <title>IMA Genome-F 9: Draft genome sequence of Annulohypoxylon stygium, Aspergillus mulundensis, Berkeleyomyces basicola (syn. Thielaviopsis basicola), Ceratocystis smalleyi, two Cercospora beticola strains, Coleophoma cylindrospora, Fusarium fracticaudum, Phialophora cf. hyalina, and Morchella septimelata.</title>
        <authorList>
            <person name="Wingfield B.D."/>
            <person name="Bills G.F."/>
            <person name="Dong Y."/>
            <person name="Huang W."/>
            <person name="Nel W.J."/>
            <person name="Swalarsk-Parry B.S."/>
            <person name="Vaghefi N."/>
            <person name="Wilken P.M."/>
            <person name="An Z."/>
            <person name="de Beer Z.W."/>
            <person name="De Vos L."/>
            <person name="Chen L."/>
            <person name="Duong T.A."/>
            <person name="Gao Y."/>
            <person name="Hammerbacher A."/>
            <person name="Kikkert J.R."/>
            <person name="Li Y."/>
            <person name="Li H."/>
            <person name="Li K."/>
            <person name="Li Q."/>
            <person name="Liu X."/>
            <person name="Ma X."/>
            <person name="Naidoo K."/>
            <person name="Pethybridge S.J."/>
            <person name="Sun J."/>
            <person name="Steenkamp E.T."/>
            <person name="van der Nest M.A."/>
            <person name="van Wyk S."/>
            <person name="Wingfield M.J."/>
            <person name="Xiong C."/>
            <person name="Yue Q."/>
            <person name="Zhang X."/>
        </authorList>
    </citation>
    <scope>NUCLEOTIDE SEQUENCE [LARGE SCALE GENOMIC DNA]</scope>
    <source>
        <strain evidence="3 4">BP 5553</strain>
    </source>
</reference>
<accession>A0A370TYA0</accession>